<dbReference type="EMBL" id="OZ075117">
    <property type="protein sequence ID" value="CAL5077959.1"/>
    <property type="molecule type" value="Genomic_DNA"/>
</dbReference>
<dbReference type="SUPFAM" id="SSF52540">
    <property type="entry name" value="P-loop containing nucleoside triphosphate hydrolases"/>
    <property type="match status" value="1"/>
</dbReference>
<sequence>MAAFLNAIKGDIANRVVGFVIDKCLTLLTLPTTEGTRLHDLQRLLLRVRVIIEEAEGRYIINPVMAYQLNILRKEMYRGYFILDSLRSLGQEELTAKDHDVSTSFTLSKFNPAKRLSFSAGNTSMEKDLQQVLDNLNSIMDNMGEFITILNNYPPIYRQPYSMHLYIGKCMFGRHMEMDRVIDFLMQIDNPSVKAIDVLPIVGPKYVGKSTLVAHVYNDERVRNHFSRIVVISGDEIDNESLTTLKDRGVIAHQDNALGKNDRLLAIIEFSRDVDEVIWNSFYSSACAFLGSNSKMVITSKSNKIMKFGSTQALVLNFLPQEAYWYFFKILTFGTVDSNDYPKLEKIAMEIARGMKGSFIGANIHSLVLKKNFVAKHWCKVLEGLKNNIQKNISLFGENPYILSRKDKPAAWIIDKDKFVVYSQHRECIAEDNVPAIITRDDFVSRSVKCEGEIEVLLWRSHILPFKSYVVTCTMSQNYHFNYVNGSMSIFCHCYLFTT</sequence>
<dbReference type="PANTHER" id="PTHR33377:SF50">
    <property type="entry name" value="NB-ARC DOMAIN-CONTAINING PROTEIN"/>
    <property type="match status" value="1"/>
</dbReference>
<proteinExistence type="predicted"/>
<name>A0ABC9FLH0_9POAL</name>
<feature type="domain" description="NB-ARC" evidence="1">
    <location>
        <begin position="177"/>
        <end position="330"/>
    </location>
</feature>
<dbReference type="InterPro" id="IPR027417">
    <property type="entry name" value="P-loop_NTPase"/>
</dbReference>
<evidence type="ECO:0000313" key="2">
    <source>
        <dbReference type="EMBL" id="CAL5077959.1"/>
    </source>
</evidence>
<dbReference type="Proteomes" id="UP001497457">
    <property type="component" value="Chromosome 7b"/>
</dbReference>
<gene>
    <name evidence="2" type="ORF">URODEC1_LOCUS106893</name>
</gene>
<protein>
    <recommendedName>
        <fullName evidence="1">NB-ARC domain-containing protein</fullName>
    </recommendedName>
</protein>
<evidence type="ECO:0000259" key="1">
    <source>
        <dbReference type="Pfam" id="PF00931"/>
    </source>
</evidence>
<organism evidence="2 3">
    <name type="scientific">Urochloa decumbens</name>
    <dbReference type="NCBI Taxonomy" id="240449"/>
    <lineage>
        <taxon>Eukaryota</taxon>
        <taxon>Viridiplantae</taxon>
        <taxon>Streptophyta</taxon>
        <taxon>Embryophyta</taxon>
        <taxon>Tracheophyta</taxon>
        <taxon>Spermatophyta</taxon>
        <taxon>Magnoliopsida</taxon>
        <taxon>Liliopsida</taxon>
        <taxon>Poales</taxon>
        <taxon>Poaceae</taxon>
        <taxon>PACMAD clade</taxon>
        <taxon>Panicoideae</taxon>
        <taxon>Panicodae</taxon>
        <taxon>Paniceae</taxon>
        <taxon>Melinidinae</taxon>
        <taxon>Urochloa</taxon>
    </lineage>
</organism>
<reference evidence="2 3" key="2">
    <citation type="submission" date="2024-10" db="EMBL/GenBank/DDBJ databases">
        <authorList>
            <person name="Ryan C."/>
        </authorList>
    </citation>
    <scope>NUCLEOTIDE SEQUENCE [LARGE SCALE GENOMIC DNA]</scope>
</reference>
<accession>A0ABC9FLH0</accession>
<dbReference type="Gene3D" id="3.40.50.300">
    <property type="entry name" value="P-loop containing nucleotide triphosphate hydrolases"/>
    <property type="match status" value="1"/>
</dbReference>
<dbReference type="Pfam" id="PF00931">
    <property type="entry name" value="NB-ARC"/>
    <property type="match status" value="1"/>
</dbReference>
<evidence type="ECO:0000313" key="3">
    <source>
        <dbReference type="Proteomes" id="UP001497457"/>
    </source>
</evidence>
<keyword evidence="3" id="KW-1185">Reference proteome</keyword>
<dbReference type="PANTHER" id="PTHR33377">
    <property type="entry name" value="OS10G0134700 PROTEIN-RELATED"/>
    <property type="match status" value="1"/>
</dbReference>
<dbReference type="InterPro" id="IPR002182">
    <property type="entry name" value="NB-ARC"/>
</dbReference>
<reference evidence="3" key="1">
    <citation type="submission" date="2024-06" db="EMBL/GenBank/DDBJ databases">
        <authorList>
            <person name="Ryan C."/>
        </authorList>
    </citation>
    <scope>NUCLEOTIDE SEQUENCE [LARGE SCALE GENOMIC DNA]</scope>
</reference>
<dbReference type="AlphaFoldDB" id="A0ABC9FLH0"/>